<feature type="non-terminal residue" evidence="1">
    <location>
        <position position="1"/>
    </location>
</feature>
<feature type="non-terminal residue" evidence="1">
    <location>
        <position position="66"/>
    </location>
</feature>
<dbReference type="Proteomes" id="UP000789920">
    <property type="component" value="Unassembled WGS sequence"/>
</dbReference>
<organism evidence="1 2">
    <name type="scientific">Racocetra persica</name>
    <dbReference type="NCBI Taxonomy" id="160502"/>
    <lineage>
        <taxon>Eukaryota</taxon>
        <taxon>Fungi</taxon>
        <taxon>Fungi incertae sedis</taxon>
        <taxon>Mucoromycota</taxon>
        <taxon>Glomeromycotina</taxon>
        <taxon>Glomeromycetes</taxon>
        <taxon>Diversisporales</taxon>
        <taxon>Gigasporaceae</taxon>
        <taxon>Racocetra</taxon>
    </lineage>
</organism>
<reference evidence="1" key="1">
    <citation type="submission" date="2021-06" db="EMBL/GenBank/DDBJ databases">
        <authorList>
            <person name="Kallberg Y."/>
            <person name="Tangrot J."/>
            <person name="Rosling A."/>
        </authorList>
    </citation>
    <scope>NUCLEOTIDE SEQUENCE</scope>
    <source>
        <strain evidence="1">MA461A</strain>
    </source>
</reference>
<name>A0ACA9RAS0_9GLOM</name>
<dbReference type="EMBL" id="CAJVQC010047188">
    <property type="protein sequence ID" value="CAG8784333.1"/>
    <property type="molecule type" value="Genomic_DNA"/>
</dbReference>
<comment type="caution">
    <text evidence="1">The sequence shown here is derived from an EMBL/GenBank/DDBJ whole genome shotgun (WGS) entry which is preliminary data.</text>
</comment>
<proteinExistence type="predicted"/>
<protein>
    <submittedName>
        <fullName evidence="1">35946_t:CDS:1</fullName>
    </submittedName>
</protein>
<keyword evidence="2" id="KW-1185">Reference proteome</keyword>
<evidence type="ECO:0000313" key="1">
    <source>
        <dbReference type="EMBL" id="CAG8784333.1"/>
    </source>
</evidence>
<gene>
    <name evidence="1" type="ORF">RPERSI_LOCUS18054</name>
</gene>
<sequence length="66" mass="7633">YIYPIPYKISIKEFFDKLVIDKISPECDISISSFEIIERIELSQILGRTAIQASPHCKIIESIKTF</sequence>
<evidence type="ECO:0000313" key="2">
    <source>
        <dbReference type="Proteomes" id="UP000789920"/>
    </source>
</evidence>
<accession>A0ACA9RAS0</accession>